<comment type="caution">
    <text evidence="1">The sequence shown here is derived from an EMBL/GenBank/DDBJ whole genome shotgun (WGS) entry which is preliminary data.</text>
</comment>
<proteinExistence type="predicted"/>
<protein>
    <submittedName>
        <fullName evidence="1">Uncharacterized protein</fullName>
    </submittedName>
</protein>
<dbReference type="RefSeq" id="WP_070203916.1">
    <property type="nucleotide sequence ID" value="NZ_LJGZ01000103.1"/>
</dbReference>
<dbReference type="AlphaFoldDB" id="A0A1E7LJJ3"/>
<organism evidence="1 2">
    <name type="scientific">Streptomyces nanshensis</name>
    <dbReference type="NCBI Taxonomy" id="518642"/>
    <lineage>
        <taxon>Bacteria</taxon>
        <taxon>Bacillati</taxon>
        <taxon>Actinomycetota</taxon>
        <taxon>Actinomycetes</taxon>
        <taxon>Kitasatosporales</taxon>
        <taxon>Streptomycetaceae</taxon>
        <taxon>Streptomyces</taxon>
    </lineage>
</organism>
<dbReference type="PATRIC" id="fig|518642.7.peg.2739"/>
<name>A0A1E7LJJ3_9ACTN</name>
<keyword evidence="2" id="KW-1185">Reference proteome</keyword>
<dbReference type="Proteomes" id="UP000175971">
    <property type="component" value="Unassembled WGS sequence"/>
</dbReference>
<dbReference type="OrthoDB" id="9900384at2"/>
<reference evidence="1 2" key="1">
    <citation type="journal article" date="2016" name="Front. Microbiol.">
        <title>Comparative Genomics Analysis of Streptomyces Species Reveals Their Adaptation to the Marine Environment and Their Diversity at the Genomic Level.</title>
        <authorList>
            <person name="Tian X."/>
            <person name="Zhang Z."/>
            <person name="Yang T."/>
            <person name="Chen M."/>
            <person name="Li J."/>
            <person name="Chen F."/>
            <person name="Yang J."/>
            <person name="Li W."/>
            <person name="Zhang B."/>
            <person name="Zhang Z."/>
            <person name="Wu J."/>
            <person name="Zhang C."/>
            <person name="Long L."/>
            <person name="Xiao J."/>
        </authorList>
    </citation>
    <scope>NUCLEOTIDE SEQUENCE [LARGE SCALE GENOMIC DNA]</scope>
    <source>
        <strain evidence="1 2">SCSIO M10372</strain>
    </source>
</reference>
<evidence type="ECO:0000313" key="2">
    <source>
        <dbReference type="Proteomes" id="UP000175971"/>
    </source>
</evidence>
<gene>
    <name evidence="1" type="ORF">AN221_32735</name>
</gene>
<sequence>MTPRTETVTVSHLLCDAPPVITGPVANTLVRSLRLDRPRDLKAERDYADSVTSGYVTLPAGCSIPGPEPVPTADELNRMWADLAPAP</sequence>
<dbReference type="EMBL" id="LJGZ01000103">
    <property type="protein sequence ID" value="OEV16369.1"/>
    <property type="molecule type" value="Genomic_DNA"/>
</dbReference>
<accession>A0A1E7LJJ3</accession>
<evidence type="ECO:0000313" key="1">
    <source>
        <dbReference type="EMBL" id="OEV16369.1"/>
    </source>
</evidence>